<protein>
    <submittedName>
        <fullName evidence="2">Uncharacterized protein</fullName>
    </submittedName>
</protein>
<keyword evidence="3" id="KW-1185">Reference proteome</keyword>
<name>A0ABD0PA93_CIRMR</name>
<dbReference type="AlphaFoldDB" id="A0ABD0PA93"/>
<feature type="non-terminal residue" evidence="2">
    <location>
        <position position="87"/>
    </location>
</feature>
<feature type="non-terminal residue" evidence="2">
    <location>
        <position position="1"/>
    </location>
</feature>
<dbReference type="SUPFAM" id="SSF50978">
    <property type="entry name" value="WD40 repeat-like"/>
    <property type="match status" value="1"/>
</dbReference>
<sequence>EEEVPTEGEFVGHQEAVNGMQIHNGLLYTCSGDRTIRAFNLISRKCVAVFEGHSSKVNCLLVSCGGGLQQRLYSGSSDQTIRCYNLK</sequence>
<dbReference type="InterPro" id="IPR036322">
    <property type="entry name" value="WD40_repeat_dom_sf"/>
</dbReference>
<dbReference type="Pfam" id="PF00400">
    <property type="entry name" value="WD40"/>
    <property type="match status" value="2"/>
</dbReference>
<dbReference type="Proteomes" id="UP001529510">
    <property type="component" value="Unassembled WGS sequence"/>
</dbReference>
<evidence type="ECO:0000256" key="1">
    <source>
        <dbReference type="PROSITE-ProRule" id="PRU00221"/>
    </source>
</evidence>
<dbReference type="InterPro" id="IPR015943">
    <property type="entry name" value="WD40/YVTN_repeat-like_dom_sf"/>
</dbReference>
<dbReference type="Gene3D" id="2.130.10.10">
    <property type="entry name" value="YVTN repeat-like/Quinoprotein amine dehydrogenase"/>
    <property type="match status" value="1"/>
</dbReference>
<evidence type="ECO:0000313" key="3">
    <source>
        <dbReference type="Proteomes" id="UP001529510"/>
    </source>
</evidence>
<dbReference type="PROSITE" id="PS50294">
    <property type="entry name" value="WD_REPEATS_REGION"/>
    <property type="match status" value="1"/>
</dbReference>
<gene>
    <name evidence="2" type="ORF">M9458_035112</name>
</gene>
<dbReference type="SMART" id="SM00320">
    <property type="entry name" value="WD40"/>
    <property type="match status" value="2"/>
</dbReference>
<dbReference type="PROSITE" id="PS50082">
    <property type="entry name" value="WD_REPEATS_2"/>
    <property type="match status" value="1"/>
</dbReference>
<accession>A0ABD0PA93</accession>
<dbReference type="PANTHER" id="PTHR14435">
    <property type="entry name" value="ZINC FINGER PROTEIN 106"/>
    <property type="match status" value="1"/>
</dbReference>
<keyword evidence="1" id="KW-0853">WD repeat</keyword>
<dbReference type="PANTHER" id="PTHR14435:SF2">
    <property type="entry name" value="ZINC FINGER PROTEIN 106"/>
    <property type="match status" value="1"/>
</dbReference>
<organism evidence="2 3">
    <name type="scientific">Cirrhinus mrigala</name>
    <name type="common">Mrigala</name>
    <dbReference type="NCBI Taxonomy" id="683832"/>
    <lineage>
        <taxon>Eukaryota</taxon>
        <taxon>Metazoa</taxon>
        <taxon>Chordata</taxon>
        <taxon>Craniata</taxon>
        <taxon>Vertebrata</taxon>
        <taxon>Euteleostomi</taxon>
        <taxon>Actinopterygii</taxon>
        <taxon>Neopterygii</taxon>
        <taxon>Teleostei</taxon>
        <taxon>Ostariophysi</taxon>
        <taxon>Cypriniformes</taxon>
        <taxon>Cyprinidae</taxon>
        <taxon>Labeoninae</taxon>
        <taxon>Labeonini</taxon>
        <taxon>Cirrhinus</taxon>
    </lineage>
</organism>
<dbReference type="InterPro" id="IPR042622">
    <property type="entry name" value="Znf106"/>
</dbReference>
<dbReference type="InterPro" id="IPR001680">
    <property type="entry name" value="WD40_rpt"/>
</dbReference>
<reference evidence="2 3" key="1">
    <citation type="submission" date="2024-05" db="EMBL/GenBank/DDBJ databases">
        <title>Genome sequencing and assembly of Indian major carp, Cirrhinus mrigala (Hamilton, 1822).</title>
        <authorList>
            <person name="Mohindra V."/>
            <person name="Chowdhury L.M."/>
            <person name="Lal K."/>
            <person name="Jena J.K."/>
        </authorList>
    </citation>
    <scope>NUCLEOTIDE SEQUENCE [LARGE SCALE GENOMIC DNA]</scope>
    <source>
        <strain evidence="2">CM1030</strain>
        <tissue evidence="2">Blood</tissue>
    </source>
</reference>
<dbReference type="EMBL" id="JAMKFB020000017">
    <property type="protein sequence ID" value="KAL0170516.1"/>
    <property type="molecule type" value="Genomic_DNA"/>
</dbReference>
<feature type="repeat" description="WD" evidence="1">
    <location>
        <begin position="50"/>
        <end position="87"/>
    </location>
</feature>
<evidence type="ECO:0000313" key="2">
    <source>
        <dbReference type="EMBL" id="KAL0170516.1"/>
    </source>
</evidence>
<proteinExistence type="predicted"/>
<comment type="caution">
    <text evidence="2">The sequence shown here is derived from an EMBL/GenBank/DDBJ whole genome shotgun (WGS) entry which is preliminary data.</text>
</comment>